<name>A0ABQ7JCC9_9APIC</name>
<dbReference type="Gene3D" id="2.130.10.10">
    <property type="entry name" value="YVTN repeat-like/Quinoprotein amine dehydrogenase"/>
    <property type="match status" value="3"/>
</dbReference>
<feature type="repeat" description="WD" evidence="11">
    <location>
        <begin position="319"/>
        <end position="360"/>
    </location>
</feature>
<keyword evidence="6 12" id="KW-0282">Flagellum</keyword>
<evidence type="ECO:0000256" key="7">
    <source>
        <dbReference type="ARBA" id="ARBA00023069"/>
    </source>
</evidence>
<keyword evidence="13" id="KW-1185">Reference proteome</keyword>
<dbReference type="Proteomes" id="UP000823046">
    <property type="component" value="Unassembled WGS sequence"/>
</dbReference>
<evidence type="ECO:0000256" key="2">
    <source>
        <dbReference type="ARBA" id="ARBA00004496"/>
    </source>
</evidence>
<evidence type="ECO:0000256" key="10">
    <source>
        <dbReference type="ARBA" id="ARBA00029552"/>
    </source>
</evidence>
<reference evidence="12 13" key="1">
    <citation type="journal article" date="2020" name="bioRxiv">
        <title>Metabolic contributions of an alphaproteobacterial endosymbiont in the apicomplexan Cardiosporidium cionae.</title>
        <authorList>
            <person name="Hunter E.S."/>
            <person name="Paight C.J."/>
            <person name="Lane C.E."/>
        </authorList>
    </citation>
    <scope>NUCLEOTIDE SEQUENCE [LARGE SCALE GENOMIC DNA]</scope>
    <source>
        <strain evidence="12">ESH_2018</strain>
    </source>
</reference>
<dbReference type="InterPro" id="IPR019775">
    <property type="entry name" value="WD40_repeat_CS"/>
</dbReference>
<keyword evidence="4 11" id="KW-0853">WD repeat</keyword>
<dbReference type="PROSITE" id="PS50294">
    <property type="entry name" value="WD_REPEATS_REGION"/>
    <property type="match status" value="1"/>
</dbReference>
<comment type="caution">
    <text evidence="12">The sequence shown here is derived from an EMBL/GenBank/DDBJ whole genome shotgun (WGS) entry which is preliminary data.</text>
</comment>
<evidence type="ECO:0000313" key="13">
    <source>
        <dbReference type="Proteomes" id="UP000823046"/>
    </source>
</evidence>
<keyword evidence="3" id="KW-0963">Cytoplasm</keyword>
<keyword evidence="7" id="KW-0969">Cilium</keyword>
<evidence type="ECO:0000256" key="3">
    <source>
        <dbReference type="ARBA" id="ARBA00022490"/>
    </source>
</evidence>
<dbReference type="PANTHER" id="PTHR13720:SF14">
    <property type="entry name" value="CILIA- AND FLAGELLA-ASSOCIATED PROTEIN 52"/>
    <property type="match status" value="1"/>
</dbReference>
<evidence type="ECO:0000256" key="5">
    <source>
        <dbReference type="ARBA" id="ARBA00022737"/>
    </source>
</evidence>
<gene>
    <name evidence="12" type="ORF">IE077_001804</name>
</gene>
<dbReference type="PROSITE" id="PS50082">
    <property type="entry name" value="WD_REPEATS_2"/>
    <property type="match status" value="2"/>
</dbReference>
<evidence type="ECO:0000256" key="4">
    <source>
        <dbReference type="ARBA" id="ARBA00022574"/>
    </source>
</evidence>
<dbReference type="SUPFAM" id="SSF50978">
    <property type="entry name" value="WD40 repeat-like"/>
    <property type="match status" value="2"/>
</dbReference>
<feature type="repeat" description="WD" evidence="11">
    <location>
        <begin position="363"/>
        <end position="404"/>
    </location>
</feature>
<evidence type="ECO:0000256" key="1">
    <source>
        <dbReference type="ARBA" id="ARBA00004230"/>
    </source>
</evidence>
<evidence type="ECO:0000256" key="8">
    <source>
        <dbReference type="ARBA" id="ARBA00023273"/>
    </source>
</evidence>
<accession>A0ABQ7JCC9</accession>
<dbReference type="InterPro" id="IPR015943">
    <property type="entry name" value="WD40/YVTN_repeat-like_dom_sf"/>
</dbReference>
<dbReference type="Pfam" id="PF00400">
    <property type="entry name" value="WD40"/>
    <property type="match status" value="3"/>
</dbReference>
<dbReference type="InterPro" id="IPR050630">
    <property type="entry name" value="WD_repeat_EMAP"/>
</dbReference>
<comment type="similarity">
    <text evidence="9">Belongs to the CFAP52 family.</text>
</comment>
<organism evidence="12 13">
    <name type="scientific">Cardiosporidium cionae</name>
    <dbReference type="NCBI Taxonomy" id="476202"/>
    <lineage>
        <taxon>Eukaryota</taxon>
        <taxon>Sar</taxon>
        <taxon>Alveolata</taxon>
        <taxon>Apicomplexa</taxon>
        <taxon>Aconoidasida</taxon>
        <taxon>Nephromycida</taxon>
        <taxon>Cardiosporidium</taxon>
    </lineage>
</organism>
<dbReference type="InterPro" id="IPR001680">
    <property type="entry name" value="WD40_rpt"/>
</dbReference>
<sequence>MKEHQHSVHSLSFSKDGKYLASIGGGTPRKLIIWDIETGRMSCHSKLPITVSVVRLYFDTELYAITARAALRKEEGIVVDVTFRGNNDLHTWYFNKQSGNLVSHKCDVGRFQRDVACISVDTLNRNAYVGTTTGDVLVICLEKSYLKTKSKPSQNLQGGVTCIATWETDHILVGSKLGLLHKMKCSSFAIQQSCEVLGGITSIARAHDGSFYVGTDKSNIYNVNSHSFIPVLMASNHCHRINGVVFPKNYSDLFATFSANDIRLWDGRKLEEALRITVSGNECFALDIAPSGEFILSGWSDGSTKAFLPQSGKLYFEVKDSHQNGVTAVACMSDNSMIVTGGMKGDIRLWCLETMGCVLQEIRREHHAKIILLKLGRKDLKMLSASSDGTIITWDMKTFTPVRSFQEKSSLKSVALHPDESLIISAPANQCISFWNSEGGHKIDELLLDDYSQHKTLAISANGNFILTAGSGGLVRLFDLRSGYPIPLADGIGSSGTAQGCAISPDESYAVTVGDGGSMFRWDLIKS</sequence>
<dbReference type="EMBL" id="JADAQX010000155">
    <property type="protein sequence ID" value="KAF8821614.1"/>
    <property type="molecule type" value="Genomic_DNA"/>
</dbReference>
<evidence type="ECO:0000256" key="6">
    <source>
        <dbReference type="ARBA" id="ARBA00022846"/>
    </source>
</evidence>
<evidence type="ECO:0000313" key="12">
    <source>
        <dbReference type="EMBL" id="KAF8821614.1"/>
    </source>
</evidence>
<dbReference type="InterPro" id="IPR036322">
    <property type="entry name" value="WD40_repeat_dom_sf"/>
</dbReference>
<keyword evidence="8" id="KW-0966">Cell projection</keyword>
<protein>
    <recommendedName>
        <fullName evidence="10">Cilia- and flagella-associated protein 52</fullName>
    </recommendedName>
</protein>
<keyword evidence="5" id="KW-0677">Repeat</keyword>
<evidence type="ECO:0000256" key="9">
    <source>
        <dbReference type="ARBA" id="ARBA00029456"/>
    </source>
</evidence>
<dbReference type="PROSITE" id="PS00678">
    <property type="entry name" value="WD_REPEATS_1"/>
    <property type="match status" value="1"/>
</dbReference>
<proteinExistence type="inferred from homology"/>
<comment type="subcellular location">
    <subcellularLocation>
        <location evidence="1">Cell projection</location>
        <location evidence="1">Cilium</location>
        <location evidence="1">Flagellum</location>
    </subcellularLocation>
    <subcellularLocation>
        <location evidence="2">Cytoplasm</location>
    </subcellularLocation>
</comment>
<evidence type="ECO:0000256" key="11">
    <source>
        <dbReference type="PROSITE-ProRule" id="PRU00221"/>
    </source>
</evidence>
<dbReference type="SMART" id="SM00320">
    <property type="entry name" value="WD40"/>
    <property type="match status" value="8"/>
</dbReference>
<dbReference type="PANTHER" id="PTHR13720">
    <property type="entry name" value="WD-40 REPEAT PROTEIN"/>
    <property type="match status" value="1"/>
</dbReference>